<keyword evidence="4 5" id="KW-0472">Membrane</keyword>
<comment type="subcellular location">
    <subcellularLocation>
        <location evidence="1">Membrane</location>
        <topology evidence="1">Multi-pass membrane protein</topology>
    </subcellularLocation>
</comment>
<dbReference type="Pfam" id="PF04932">
    <property type="entry name" value="Wzy_C"/>
    <property type="match status" value="1"/>
</dbReference>
<feature type="domain" description="O-antigen ligase-related" evidence="6">
    <location>
        <begin position="106"/>
        <end position="243"/>
    </location>
</feature>
<dbReference type="PANTHER" id="PTHR37422">
    <property type="entry name" value="TEICHURONIC ACID BIOSYNTHESIS PROTEIN TUAE"/>
    <property type="match status" value="1"/>
</dbReference>
<keyword evidence="3 5" id="KW-1133">Transmembrane helix</keyword>
<feature type="transmembrane region" description="Helical" evidence="5">
    <location>
        <begin position="142"/>
        <end position="163"/>
    </location>
</feature>
<sequence length="315" mass="36148">MRLFAQFIAPVLIVFIGLQLFVSEKEYHRVIRYVLISAVILSLFAIFQTIFGYQTLFSKENTYEAYRASATFQNANSLAIYLVLTIPHLLYAINREIISKKIGWVSVVIILVGIITTVSRKGMITAWLVIFLYFLLKKQFRKLVFLSIFTIVAITILSGYMLVAQRFSKKELEIQVAGKHALVMAGVDMFKKNPFIGLGYEGYSENFNKYFRRSWYSEPSKFSAHNIYIEVLANYGLLGFLPFMAIFLYPLFISFSNIIKGSLLYSKDLSITCIITIVPFMMNGFYAGGLLKQWSIMMLLFTNIVLLFSLRGNNH</sequence>
<evidence type="ECO:0000256" key="3">
    <source>
        <dbReference type="ARBA" id="ARBA00022989"/>
    </source>
</evidence>
<feature type="transmembrane region" description="Helical" evidence="5">
    <location>
        <begin position="227"/>
        <end position="249"/>
    </location>
</feature>
<feature type="transmembrane region" description="Helical" evidence="5">
    <location>
        <begin position="30"/>
        <end position="51"/>
    </location>
</feature>
<dbReference type="EMBL" id="ADZX01000397">
    <property type="protein sequence ID" value="EFK96827.1"/>
    <property type="molecule type" value="Genomic_DNA"/>
</dbReference>
<keyword evidence="2 5" id="KW-0812">Transmembrane</keyword>
<comment type="caution">
    <text evidence="7">The sequence shown here is derived from an EMBL/GenBank/DDBJ whole genome shotgun (WGS) entry which is preliminary data.</text>
</comment>
<gene>
    <name evidence="7" type="ORF">LDC_1134</name>
</gene>
<evidence type="ECO:0000259" key="6">
    <source>
        <dbReference type="Pfam" id="PF04932"/>
    </source>
</evidence>
<dbReference type="InterPro" id="IPR007016">
    <property type="entry name" value="O-antigen_ligase-rel_domated"/>
</dbReference>
<reference evidence="7" key="2">
    <citation type="journal article" date="2011" name="Microb. Ecol.">
        <title>Taxonomic and Functional Metagenomic Profiling of the Microbial Community in the Anoxic Sediment of a Sub-saline Shallow Lake (Laguna de Carrizo, Central Spain).</title>
        <authorList>
            <person name="Ferrer M."/>
            <person name="Guazzaroni M.E."/>
            <person name="Richter M."/>
            <person name="Garcia-Salamanca A."/>
            <person name="Yarza P."/>
            <person name="Suarez-Suarez A."/>
            <person name="Solano J."/>
            <person name="Alcaide M."/>
            <person name="van Dillewijn P."/>
            <person name="Molina-Henares M.A."/>
            <person name="Lopez-Cortes N."/>
            <person name="Al-Ramahi Y."/>
            <person name="Guerrero C."/>
            <person name="Acosta A."/>
            <person name="de Eugenio L.I."/>
            <person name="Martinez V."/>
            <person name="Marques S."/>
            <person name="Rojo F."/>
            <person name="Santero E."/>
            <person name="Genilloud O."/>
            <person name="Perez-Perez J."/>
            <person name="Rossello-Mora R."/>
            <person name="Ramos J.L."/>
        </authorList>
    </citation>
    <scope>NUCLEOTIDE SEQUENCE</scope>
</reference>
<evidence type="ECO:0000313" key="7">
    <source>
        <dbReference type="EMBL" id="EFK96827.1"/>
    </source>
</evidence>
<evidence type="ECO:0000256" key="5">
    <source>
        <dbReference type="SAM" id="Phobius"/>
    </source>
</evidence>
<evidence type="ECO:0000256" key="1">
    <source>
        <dbReference type="ARBA" id="ARBA00004141"/>
    </source>
</evidence>
<feature type="transmembrane region" description="Helical" evidence="5">
    <location>
        <begin position="269"/>
        <end position="287"/>
    </location>
</feature>
<feature type="transmembrane region" description="Helical" evidence="5">
    <location>
        <begin position="103"/>
        <end position="136"/>
    </location>
</feature>
<evidence type="ECO:0000256" key="4">
    <source>
        <dbReference type="ARBA" id="ARBA00023136"/>
    </source>
</evidence>
<accession>D9PHY0</accession>
<dbReference type="InterPro" id="IPR051533">
    <property type="entry name" value="WaaL-like"/>
</dbReference>
<dbReference type="AlphaFoldDB" id="D9PHY0"/>
<name>D9PHY0_9ZZZZ</name>
<feature type="transmembrane region" description="Helical" evidence="5">
    <location>
        <begin position="71"/>
        <end position="91"/>
    </location>
</feature>
<protein>
    <submittedName>
        <fullName evidence="7">O-antigen polymerase</fullName>
    </submittedName>
</protein>
<reference evidence="7" key="1">
    <citation type="submission" date="2010-07" db="EMBL/GenBank/DDBJ databases">
        <authorList>
            <consortium name="CONSOLIDER consortium CSD2007-00005"/>
            <person name="Guazzaroni M.-E."/>
            <person name="Richter M."/>
            <person name="Garcia-Salamanca A."/>
            <person name="Yarza P."/>
            <person name="Ferrer M."/>
        </authorList>
    </citation>
    <scope>NUCLEOTIDE SEQUENCE</scope>
</reference>
<feature type="transmembrane region" description="Helical" evidence="5">
    <location>
        <begin position="6"/>
        <end position="23"/>
    </location>
</feature>
<evidence type="ECO:0000256" key="2">
    <source>
        <dbReference type="ARBA" id="ARBA00022692"/>
    </source>
</evidence>
<dbReference type="GO" id="GO:0016020">
    <property type="term" value="C:membrane"/>
    <property type="evidence" value="ECO:0007669"/>
    <property type="project" value="UniProtKB-SubCell"/>
</dbReference>
<dbReference type="PANTHER" id="PTHR37422:SF13">
    <property type="entry name" value="LIPOPOLYSACCHARIDE BIOSYNTHESIS PROTEIN PA4999-RELATED"/>
    <property type="match status" value="1"/>
</dbReference>
<proteinExistence type="predicted"/>
<organism evidence="7">
    <name type="scientific">sediment metagenome</name>
    <dbReference type="NCBI Taxonomy" id="749907"/>
    <lineage>
        <taxon>unclassified sequences</taxon>
        <taxon>metagenomes</taxon>
        <taxon>ecological metagenomes</taxon>
    </lineage>
</organism>